<evidence type="ECO:0000256" key="8">
    <source>
        <dbReference type="SAM" id="Phobius"/>
    </source>
</evidence>
<keyword evidence="6 8" id="KW-0472">Membrane</keyword>
<keyword evidence="4 8" id="KW-0812">Transmembrane</keyword>
<dbReference type="AlphaFoldDB" id="A0A1H2N103"/>
<feature type="region of interest" description="Disordered" evidence="7">
    <location>
        <begin position="143"/>
        <end position="176"/>
    </location>
</feature>
<dbReference type="GO" id="GO:0005886">
    <property type="term" value="C:plasma membrane"/>
    <property type="evidence" value="ECO:0007669"/>
    <property type="project" value="UniProtKB-SubCell"/>
</dbReference>
<evidence type="ECO:0000256" key="4">
    <source>
        <dbReference type="ARBA" id="ARBA00022692"/>
    </source>
</evidence>
<organism evidence="9 10">
    <name type="scientific">Microlunatus sagamiharensis</name>
    <dbReference type="NCBI Taxonomy" id="546874"/>
    <lineage>
        <taxon>Bacteria</taxon>
        <taxon>Bacillati</taxon>
        <taxon>Actinomycetota</taxon>
        <taxon>Actinomycetes</taxon>
        <taxon>Propionibacteriales</taxon>
        <taxon>Propionibacteriaceae</taxon>
        <taxon>Microlunatus</taxon>
    </lineage>
</organism>
<evidence type="ECO:0000256" key="3">
    <source>
        <dbReference type="ARBA" id="ARBA00022475"/>
    </source>
</evidence>
<comment type="subcellular location">
    <subcellularLocation>
        <location evidence="1">Cell membrane</location>
        <topology evidence="1">Multi-pass membrane protein</topology>
    </subcellularLocation>
</comment>
<dbReference type="PANTHER" id="PTHR33452">
    <property type="entry name" value="OXIDOREDUCTASE CATD-RELATED"/>
    <property type="match status" value="1"/>
</dbReference>
<evidence type="ECO:0000256" key="2">
    <source>
        <dbReference type="ARBA" id="ARBA00006679"/>
    </source>
</evidence>
<comment type="similarity">
    <text evidence="2">Belongs to the DoxX family.</text>
</comment>
<feature type="transmembrane region" description="Helical" evidence="8">
    <location>
        <begin position="77"/>
        <end position="96"/>
    </location>
</feature>
<dbReference type="InterPro" id="IPR051907">
    <property type="entry name" value="DoxX-like_oxidoreductase"/>
</dbReference>
<dbReference type="RefSeq" id="WP_157720002.1">
    <property type="nucleotide sequence ID" value="NZ_LT629799.1"/>
</dbReference>
<protein>
    <submittedName>
        <fullName evidence="9">Putative oxidoreductase</fullName>
    </submittedName>
</protein>
<evidence type="ECO:0000256" key="5">
    <source>
        <dbReference type="ARBA" id="ARBA00022989"/>
    </source>
</evidence>
<reference evidence="10" key="1">
    <citation type="submission" date="2016-10" db="EMBL/GenBank/DDBJ databases">
        <authorList>
            <person name="Varghese N."/>
            <person name="Submissions S."/>
        </authorList>
    </citation>
    <scope>NUCLEOTIDE SEQUENCE [LARGE SCALE GENOMIC DNA]</scope>
    <source>
        <strain evidence="10">DSM 21743</strain>
    </source>
</reference>
<feature type="transmembrane region" description="Helical" evidence="8">
    <location>
        <begin position="50"/>
        <end position="70"/>
    </location>
</feature>
<keyword evidence="5 8" id="KW-1133">Transmembrane helix</keyword>
<evidence type="ECO:0000256" key="1">
    <source>
        <dbReference type="ARBA" id="ARBA00004651"/>
    </source>
</evidence>
<name>A0A1H2N103_9ACTN</name>
<feature type="compositionally biased region" description="Low complexity" evidence="7">
    <location>
        <begin position="153"/>
        <end position="162"/>
    </location>
</feature>
<evidence type="ECO:0000313" key="9">
    <source>
        <dbReference type="EMBL" id="SDU99263.1"/>
    </source>
</evidence>
<feature type="transmembrane region" description="Helical" evidence="8">
    <location>
        <begin position="116"/>
        <end position="135"/>
    </location>
</feature>
<gene>
    <name evidence="9" type="ORF">SAMN04488544_3131</name>
</gene>
<dbReference type="Pfam" id="PF07681">
    <property type="entry name" value="DoxX"/>
    <property type="match status" value="1"/>
</dbReference>
<dbReference type="PANTHER" id="PTHR33452:SF1">
    <property type="entry name" value="INNER MEMBRANE PROTEIN YPHA-RELATED"/>
    <property type="match status" value="1"/>
</dbReference>
<sequence>MSRFVAFCRHVALLVARLGLGGILLLHGVNRWQAGMASQAEYLAQFSTPYALYAAYGATTFEIVGGLFLLLGALTPLVGLGVLVQQVLTVVWTSWYKGPNLLNSDGSYHGGFEYSVALGMLGLLFLVFGGGVVSLDRVFARKKPTEAEEEPQPADADPATAPAPAPSENTFFSARP</sequence>
<accession>A0A1H2N103</accession>
<dbReference type="STRING" id="546874.SAMN04488544_3131"/>
<keyword evidence="3" id="KW-1003">Cell membrane</keyword>
<evidence type="ECO:0000313" key="10">
    <source>
        <dbReference type="Proteomes" id="UP000198825"/>
    </source>
</evidence>
<dbReference type="OrthoDB" id="1122432at2"/>
<dbReference type="Proteomes" id="UP000198825">
    <property type="component" value="Chromosome I"/>
</dbReference>
<evidence type="ECO:0000256" key="7">
    <source>
        <dbReference type="SAM" id="MobiDB-lite"/>
    </source>
</evidence>
<evidence type="ECO:0000256" key="6">
    <source>
        <dbReference type="ARBA" id="ARBA00023136"/>
    </source>
</evidence>
<feature type="compositionally biased region" description="Polar residues" evidence="7">
    <location>
        <begin position="167"/>
        <end position="176"/>
    </location>
</feature>
<feature type="transmembrane region" description="Helical" evidence="8">
    <location>
        <begin position="12"/>
        <end position="30"/>
    </location>
</feature>
<proteinExistence type="inferred from homology"/>
<dbReference type="InterPro" id="IPR032808">
    <property type="entry name" value="DoxX"/>
</dbReference>
<keyword evidence="10" id="KW-1185">Reference proteome</keyword>
<dbReference type="EMBL" id="LT629799">
    <property type="protein sequence ID" value="SDU99263.1"/>
    <property type="molecule type" value="Genomic_DNA"/>
</dbReference>